<reference evidence="4 5" key="1">
    <citation type="journal article" date="2014" name="Int. J. Syst. Evol. Microbiol.">
        <title>Nocardia vulneris sp. nov., isolated from wounds of human patients in North America.</title>
        <authorList>
            <person name="Lasker B.A."/>
            <person name="Bell M."/>
            <person name="Klenk H.P."/>
            <person name="Sproer C."/>
            <person name="Schumann C."/>
            <person name="Schumann P."/>
            <person name="Brown J.M."/>
        </authorList>
    </citation>
    <scope>NUCLEOTIDE SEQUENCE [LARGE SCALE GENOMIC DNA]</scope>
    <source>
        <strain evidence="4 5">W9851</strain>
    </source>
</reference>
<accession>A0ABR4ZF48</accession>
<evidence type="ECO:0000259" key="3">
    <source>
        <dbReference type="Pfam" id="PF26059"/>
    </source>
</evidence>
<evidence type="ECO:0000256" key="2">
    <source>
        <dbReference type="SAM" id="Phobius"/>
    </source>
</evidence>
<evidence type="ECO:0000313" key="4">
    <source>
        <dbReference type="EMBL" id="KIA64010.1"/>
    </source>
</evidence>
<evidence type="ECO:0000256" key="1">
    <source>
        <dbReference type="SAM" id="MobiDB-lite"/>
    </source>
</evidence>
<sequence>MAFVRGAAYRQNSHGISDPQAERGTRTGHRVESKAVRTVHRLTRFLIVSASTAAIGAASTLTAHAEPPAPGIRYTAQAVGDAVILTTDSGSLDTAGDQLEIRDDAGVLRASLPLGYYQDNRRRPIAARVDGTTATLTPSLDPATATPAPGVTDPLREVALDPESPEFTKALENFTAVVGVGTALGTLIGTVVGAGLGCVVGGALVGGAATIPTIGVLTIPGFLGGCLVTAIPVAAIGGVIGTIGFGIPAVVIGGFLLGDALSKQNAAPPKP</sequence>
<feature type="transmembrane region" description="Helical" evidence="2">
    <location>
        <begin position="229"/>
        <end position="257"/>
    </location>
</feature>
<feature type="domain" description="DUF8020" evidence="3">
    <location>
        <begin position="71"/>
        <end position="139"/>
    </location>
</feature>
<feature type="transmembrane region" description="Helical" evidence="2">
    <location>
        <begin position="174"/>
        <end position="196"/>
    </location>
</feature>
<name>A0ABR4ZF48_9NOCA</name>
<dbReference type="EMBL" id="JNFP01000017">
    <property type="protein sequence ID" value="KIA64010.1"/>
    <property type="molecule type" value="Genomic_DNA"/>
</dbReference>
<proteinExistence type="predicted"/>
<keyword evidence="2" id="KW-0812">Transmembrane</keyword>
<gene>
    <name evidence="4" type="ORF">FG87_16680</name>
</gene>
<keyword evidence="5" id="KW-1185">Reference proteome</keyword>
<feature type="region of interest" description="Disordered" evidence="1">
    <location>
        <begin position="1"/>
        <end position="31"/>
    </location>
</feature>
<feature type="compositionally biased region" description="Basic and acidic residues" evidence="1">
    <location>
        <begin position="20"/>
        <end position="31"/>
    </location>
</feature>
<protein>
    <recommendedName>
        <fullName evidence="3">DUF8020 domain-containing protein</fullName>
    </recommendedName>
</protein>
<feature type="transmembrane region" description="Helical" evidence="2">
    <location>
        <begin position="203"/>
        <end position="223"/>
    </location>
</feature>
<dbReference type="Pfam" id="PF26059">
    <property type="entry name" value="DUF8020"/>
    <property type="match status" value="1"/>
</dbReference>
<keyword evidence="2" id="KW-1133">Transmembrane helix</keyword>
<comment type="caution">
    <text evidence="4">The sequence shown here is derived from an EMBL/GenBank/DDBJ whole genome shotgun (WGS) entry which is preliminary data.</text>
</comment>
<evidence type="ECO:0000313" key="5">
    <source>
        <dbReference type="Proteomes" id="UP000031364"/>
    </source>
</evidence>
<organism evidence="4 5">
    <name type="scientific">Nocardia vulneris</name>
    <dbReference type="NCBI Taxonomy" id="1141657"/>
    <lineage>
        <taxon>Bacteria</taxon>
        <taxon>Bacillati</taxon>
        <taxon>Actinomycetota</taxon>
        <taxon>Actinomycetes</taxon>
        <taxon>Mycobacteriales</taxon>
        <taxon>Nocardiaceae</taxon>
        <taxon>Nocardia</taxon>
    </lineage>
</organism>
<keyword evidence="2" id="KW-0472">Membrane</keyword>
<dbReference type="Proteomes" id="UP000031364">
    <property type="component" value="Unassembled WGS sequence"/>
</dbReference>
<dbReference type="InterPro" id="IPR058333">
    <property type="entry name" value="DUF8020"/>
</dbReference>